<dbReference type="OrthoDB" id="674604at2759"/>
<dbReference type="PROSITE" id="PS50294">
    <property type="entry name" value="WD_REPEATS_REGION"/>
    <property type="match status" value="4"/>
</dbReference>
<dbReference type="InterPro" id="IPR059122">
    <property type="entry name" value="Beta-prop_WDR5-like"/>
</dbReference>
<dbReference type="InterPro" id="IPR036322">
    <property type="entry name" value="WD40_repeat_dom_sf"/>
</dbReference>
<evidence type="ECO:0000256" key="3">
    <source>
        <dbReference type="PROSITE-ProRule" id="PRU00221"/>
    </source>
</evidence>
<dbReference type="InterPro" id="IPR019775">
    <property type="entry name" value="WD40_repeat_CS"/>
</dbReference>
<evidence type="ECO:0000256" key="2">
    <source>
        <dbReference type="ARBA" id="ARBA00022737"/>
    </source>
</evidence>
<feature type="domain" description="WDR5-like beta-propeller" evidence="5">
    <location>
        <begin position="60"/>
        <end position="352"/>
    </location>
</feature>
<dbReference type="SUPFAM" id="SSF50978">
    <property type="entry name" value="WD40 repeat-like"/>
    <property type="match status" value="1"/>
</dbReference>
<name>A0A0D7A4X1_9AGAR</name>
<dbReference type="InterPro" id="IPR001632">
    <property type="entry name" value="WD40_G-protein_beta-like"/>
</dbReference>
<dbReference type="Gene3D" id="2.130.10.10">
    <property type="entry name" value="YVTN repeat-like/Quinoprotein amine dehydrogenase"/>
    <property type="match status" value="1"/>
</dbReference>
<protein>
    <submittedName>
        <fullName evidence="6">WD repeat-containing protein 5</fullName>
    </submittedName>
</protein>
<feature type="region of interest" description="Disordered" evidence="4">
    <location>
        <begin position="1"/>
        <end position="40"/>
    </location>
</feature>
<dbReference type="CDD" id="cd00200">
    <property type="entry name" value="WD40"/>
    <property type="match status" value="1"/>
</dbReference>
<feature type="repeat" description="WD" evidence="3">
    <location>
        <begin position="186"/>
        <end position="227"/>
    </location>
</feature>
<dbReference type="AlphaFoldDB" id="A0A0D7A4X1"/>
<dbReference type="Proteomes" id="UP000054144">
    <property type="component" value="Unassembled WGS sequence"/>
</dbReference>
<feature type="compositionally biased region" description="Basic and acidic residues" evidence="4">
    <location>
        <begin position="354"/>
        <end position="365"/>
    </location>
</feature>
<feature type="region of interest" description="Disordered" evidence="4">
    <location>
        <begin position="354"/>
        <end position="385"/>
    </location>
</feature>
<reference evidence="6 7" key="1">
    <citation type="journal article" date="2015" name="Fungal Genet. Biol.">
        <title>Evolution of novel wood decay mechanisms in Agaricales revealed by the genome sequences of Fistulina hepatica and Cylindrobasidium torrendii.</title>
        <authorList>
            <person name="Floudas D."/>
            <person name="Held B.W."/>
            <person name="Riley R."/>
            <person name="Nagy L.G."/>
            <person name="Koehler G."/>
            <person name="Ransdell A.S."/>
            <person name="Younus H."/>
            <person name="Chow J."/>
            <person name="Chiniquy J."/>
            <person name="Lipzen A."/>
            <person name="Tritt A."/>
            <person name="Sun H."/>
            <person name="Haridas S."/>
            <person name="LaButti K."/>
            <person name="Ohm R.A."/>
            <person name="Kues U."/>
            <person name="Blanchette R.A."/>
            <person name="Grigoriev I.V."/>
            <person name="Minto R.E."/>
            <person name="Hibbett D.S."/>
        </authorList>
    </citation>
    <scope>NUCLEOTIDE SEQUENCE [LARGE SCALE GENOMIC DNA]</scope>
    <source>
        <strain evidence="6 7">ATCC 64428</strain>
    </source>
</reference>
<dbReference type="PRINTS" id="PR00320">
    <property type="entry name" value="GPROTEINBRPT"/>
</dbReference>
<evidence type="ECO:0000256" key="1">
    <source>
        <dbReference type="ARBA" id="ARBA00022574"/>
    </source>
</evidence>
<accession>A0A0D7A4X1</accession>
<feature type="repeat" description="WD" evidence="3">
    <location>
        <begin position="239"/>
        <end position="270"/>
    </location>
</feature>
<organism evidence="6 7">
    <name type="scientific">Fistulina hepatica ATCC 64428</name>
    <dbReference type="NCBI Taxonomy" id="1128425"/>
    <lineage>
        <taxon>Eukaryota</taxon>
        <taxon>Fungi</taxon>
        <taxon>Dikarya</taxon>
        <taxon>Basidiomycota</taxon>
        <taxon>Agaricomycotina</taxon>
        <taxon>Agaricomycetes</taxon>
        <taxon>Agaricomycetidae</taxon>
        <taxon>Agaricales</taxon>
        <taxon>Fistulinaceae</taxon>
        <taxon>Fistulina</taxon>
    </lineage>
</organism>
<dbReference type="PANTHER" id="PTHR14604:SF3">
    <property type="entry name" value="SPERM-ASSOCIATED ANTIGEN 16 PROTEIN"/>
    <property type="match status" value="1"/>
</dbReference>
<dbReference type="InterPro" id="IPR050995">
    <property type="entry name" value="WD-F-box_domain-protein"/>
</dbReference>
<feature type="repeat" description="WD" evidence="3">
    <location>
        <begin position="102"/>
        <end position="143"/>
    </location>
</feature>
<dbReference type="InterPro" id="IPR020472">
    <property type="entry name" value="WD40_PAC1"/>
</dbReference>
<feature type="compositionally biased region" description="Polar residues" evidence="4">
    <location>
        <begin position="368"/>
        <end position="385"/>
    </location>
</feature>
<keyword evidence="7" id="KW-1185">Reference proteome</keyword>
<dbReference type="FunFam" id="2.130.10.10:FF:000228">
    <property type="entry name" value="COMPASS-like H3K4 histone methylase component WDR5A"/>
    <property type="match status" value="1"/>
</dbReference>
<dbReference type="SMART" id="SM00320">
    <property type="entry name" value="WD40"/>
    <property type="match status" value="7"/>
</dbReference>
<dbReference type="PANTHER" id="PTHR14604">
    <property type="entry name" value="WD40 REPEAT PF20"/>
    <property type="match status" value="1"/>
</dbReference>
<feature type="compositionally biased region" description="Polar residues" evidence="4">
    <location>
        <begin position="23"/>
        <end position="40"/>
    </location>
</feature>
<dbReference type="Pfam" id="PF25175">
    <property type="entry name" value="Beta-prop_WDR5"/>
    <property type="match status" value="1"/>
</dbReference>
<keyword evidence="1 3" id="KW-0853">WD repeat</keyword>
<dbReference type="PROSITE" id="PS00678">
    <property type="entry name" value="WD_REPEATS_1"/>
    <property type="match status" value="3"/>
</dbReference>
<proteinExistence type="predicted"/>
<dbReference type="InterPro" id="IPR001680">
    <property type="entry name" value="WD40_rpt"/>
</dbReference>
<dbReference type="GO" id="GO:0035097">
    <property type="term" value="C:histone methyltransferase complex"/>
    <property type="evidence" value="ECO:0007669"/>
    <property type="project" value="UniProtKB-ARBA"/>
</dbReference>
<evidence type="ECO:0000313" key="7">
    <source>
        <dbReference type="Proteomes" id="UP000054144"/>
    </source>
</evidence>
<feature type="repeat" description="WD" evidence="3">
    <location>
        <begin position="144"/>
        <end position="185"/>
    </location>
</feature>
<evidence type="ECO:0000259" key="5">
    <source>
        <dbReference type="Pfam" id="PF25175"/>
    </source>
</evidence>
<feature type="compositionally biased region" description="Basic and acidic residues" evidence="4">
    <location>
        <begin position="10"/>
        <end position="22"/>
    </location>
</feature>
<sequence length="385" mass="42696">MASDANARQDISHPMDVDKKSTDVPTDASNTTKSDPQSGNRAIEVLSTGFEVDYRPEFVITGHSSSISSLKFSPDGSKLASSGADKLVKVWDVDTGEIQCTLEGHKEGISDIAWSNDGRNIASASDDKDIIIWDVPHAVALRTLQGHTNFVFCVNYNPNSNMLVSGGFDETIRVWNPANGDTLHNITAHSDPVTAVNFDYTGELIISCAMDRLIRIWDTESGICLKTIIDDNNPISSYVEFSPNAKFILAAYLDHTIRLWNYETAHCVKSYKGHVNEKYCIPARFSTTRTGKRCVVSGSENKNVYIWDLQSRKQLQVLQGHTDTVLAIDVHPFKPIIASAGMKHDLSIRIWHDKPSEPQDRRDGSDAVTHTSMWTSNTIPTIDRV</sequence>
<gene>
    <name evidence="6" type="ORF">FISHEDRAFT_76600</name>
</gene>
<keyword evidence="2" id="KW-0677">Repeat</keyword>
<dbReference type="InterPro" id="IPR015943">
    <property type="entry name" value="WD40/YVTN_repeat-like_dom_sf"/>
</dbReference>
<dbReference type="PRINTS" id="PR00319">
    <property type="entry name" value="GPROTEINB"/>
</dbReference>
<dbReference type="EMBL" id="KN882048">
    <property type="protein sequence ID" value="KIY45419.1"/>
    <property type="molecule type" value="Genomic_DNA"/>
</dbReference>
<feature type="repeat" description="WD" evidence="3">
    <location>
        <begin position="60"/>
        <end position="101"/>
    </location>
</feature>
<feature type="repeat" description="WD" evidence="3">
    <location>
        <begin position="295"/>
        <end position="317"/>
    </location>
</feature>
<dbReference type="PROSITE" id="PS50082">
    <property type="entry name" value="WD_REPEATS_2"/>
    <property type="match status" value="6"/>
</dbReference>
<evidence type="ECO:0000256" key="4">
    <source>
        <dbReference type="SAM" id="MobiDB-lite"/>
    </source>
</evidence>
<evidence type="ECO:0000313" key="6">
    <source>
        <dbReference type="EMBL" id="KIY45419.1"/>
    </source>
</evidence>